<name>A0A0B5ETL3_STRA4</name>
<feature type="region of interest" description="Disordered" evidence="1">
    <location>
        <begin position="1"/>
        <end position="41"/>
    </location>
</feature>
<reference evidence="2 3" key="1">
    <citation type="submission" date="2015-01" db="EMBL/GenBank/DDBJ databases">
        <title>Enhanced salinomycin production by adjusting the supply of polyketide extender units in Streptomyce albus DSM 41398.</title>
        <authorList>
            <person name="Lu C."/>
        </authorList>
    </citation>
    <scope>NUCLEOTIDE SEQUENCE [LARGE SCALE GENOMIC DNA]</scope>
    <source>
        <strain evidence="3">ATCC 21838 / DSM 41398 / FERM P-419 / JCM 4703 / NBRC 107858</strain>
    </source>
</reference>
<proteinExistence type="predicted"/>
<accession>A0A0B5ETL3</accession>
<dbReference type="AlphaFoldDB" id="A0A0B5ETL3"/>
<gene>
    <name evidence="2" type="ORF">SLNWT_1066</name>
</gene>
<dbReference type="KEGG" id="sals:SLNWT_1066"/>
<keyword evidence="3" id="KW-1185">Reference proteome</keyword>
<evidence type="ECO:0000256" key="1">
    <source>
        <dbReference type="SAM" id="MobiDB-lite"/>
    </source>
</evidence>
<protein>
    <submittedName>
        <fullName evidence="2">Uncharacterized protein</fullName>
    </submittedName>
</protein>
<evidence type="ECO:0000313" key="2">
    <source>
        <dbReference type="EMBL" id="AJE81442.1"/>
    </source>
</evidence>
<feature type="compositionally biased region" description="Polar residues" evidence="1">
    <location>
        <begin position="1"/>
        <end position="19"/>
    </location>
</feature>
<dbReference type="EMBL" id="CP010519">
    <property type="protein sequence ID" value="AJE81442.1"/>
    <property type="molecule type" value="Genomic_DNA"/>
</dbReference>
<organism evidence="2 3">
    <name type="scientific">Streptomyces albus (strain ATCC 21838 / DSM 41398 / FERM P-419 / JCM 4703 / NBRC 107858)</name>
    <dbReference type="NCBI Taxonomy" id="1081613"/>
    <lineage>
        <taxon>Bacteria</taxon>
        <taxon>Bacillati</taxon>
        <taxon>Actinomycetota</taxon>
        <taxon>Actinomycetes</taxon>
        <taxon>Kitasatosporales</taxon>
        <taxon>Streptomycetaceae</taxon>
        <taxon>Streptomyces</taxon>
    </lineage>
</organism>
<evidence type="ECO:0000313" key="3">
    <source>
        <dbReference type="Proteomes" id="UP000031523"/>
    </source>
</evidence>
<dbReference type="Proteomes" id="UP000031523">
    <property type="component" value="Chromosome"/>
</dbReference>
<sequence length="58" mass="6374">MTFGQTSPGKASEIPSSARSAGFRPPSYRGHPEPSLRQDPCSPELVLRIRRRCAMLCS</sequence>